<protein>
    <submittedName>
        <fullName evidence="5">GntR family transcriptional regulator</fullName>
    </submittedName>
</protein>
<dbReference type="EMBL" id="JAFVMG010000014">
    <property type="protein sequence ID" value="MBO1329137.1"/>
    <property type="molecule type" value="Genomic_DNA"/>
</dbReference>
<dbReference type="SMART" id="SM00345">
    <property type="entry name" value="HTH_GNTR"/>
    <property type="match status" value="1"/>
</dbReference>
<gene>
    <name evidence="5" type="ORF">J2D75_11710</name>
</gene>
<evidence type="ECO:0000313" key="6">
    <source>
        <dbReference type="Proteomes" id="UP000664399"/>
    </source>
</evidence>
<dbReference type="InterPro" id="IPR008920">
    <property type="entry name" value="TF_FadR/GntR_C"/>
</dbReference>
<dbReference type="CDD" id="cd07377">
    <property type="entry name" value="WHTH_GntR"/>
    <property type="match status" value="1"/>
</dbReference>
<keyword evidence="1" id="KW-0805">Transcription regulation</keyword>
<keyword evidence="6" id="KW-1185">Reference proteome</keyword>
<evidence type="ECO:0000256" key="1">
    <source>
        <dbReference type="ARBA" id="ARBA00023015"/>
    </source>
</evidence>
<comment type="caution">
    <text evidence="5">The sequence shown here is derived from an EMBL/GenBank/DDBJ whole genome shotgun (WGS) entry which is preliminary data.</text>
</comment>
<keyword evidence="3" id="KW-0804">Transcription</keyword>
<dbReference type="InterPro" id="IPR000524">
    <property type="entry name" value="Tscrpt_reg_HTH_GntR"/>
</dbReference>
<dbReference type="InterPro" id="IPR011711">
    <property type="entry name" value="GntR_C"/>
</dbReference>
<sequence length="222" mass="24962">MKKIVTQMQHAEDQLRRLILDMELGPGERLTERGVESLLGVSRTSVRTALFRLEAEGLVSREGRGWMVPPIDLEDVAQLCVYREALELEALRRAPPVISTDEIATAENLLQSITPSTSPEELDQTGRDFHLWIAGLSGNRFICQGVEDAMTRLRRARWLENKPSHHGWDEHRAIVAALKNGEKNHAIALTETHLIETRKNLLAALQGSRRSLRARGALILRA</sequence>
<dbReference type="SMART" id="SM00895">
    <property type="entry name" value="FCD"/>
    <property type="match status" value="1"/>
</dbReference>
<proteinExistence type="predicted"/>
<evidence type="ECO:0000256" key="2">
    <source>
        <dbReference type="ARBA" id="ARBA00023125"/>
    </source>
</evidence>
<dbReference type="SUPFAM" id="SSF46785">
    <property type="entry name" value="Winged helix' DNA-binding domain"/>
    <property type="match status" value="1"/>
</dbReference>
<dbReference type="Gene3D" id="1.10.10.10">
    <property type="entry name" value="Winged helix-like DNA-binding domain superfamily/Winged helix DNA-binding domain"/>
    <property type="match status" value="1"/>
</dbReference>
<dbReference type="RefSeq" id="WP_207855000.1">
    <property type="nucleotide sequence ID" value="NZ_JAFVMG010000014.1"/>
</dbReference>
<feature type="domain" description="HTH gntR-type" evidence="4">
    <location>
        <begin position="5"/>
        <end position="71"/>
    </location>
</feature>
<dbReference type="SUPFAM" id="SSF48008">
    <property type="entry name" value="GntR ligand-binding domain-like"/>
    <property type="match status" value="1"/>
</dbReference>
<dbReference type="Pfam" id="PF07729">
    <property type="entry name" value="FCD"/>
    <property type="match status" value="1"/>
</dbReference>
<reference evidence="5 6" key="1">
    <citation type="submission" date="2021-03" db="EMBL/GenBank/DDBJ databases">
        <title>The complete genome sequence of Acetobacter suratthaniensis TBRC 1719.</title>
        <authorList>
            <person name="Charoenyingcharoen P."/>
            <person name="Yukphan P."/>
        </authorList>
    </citation>
    <scope>NUCLEOTIDE SEQUENCE [LARGE SCALE GENOMIC DNA]</scope>
    <source>
        <strain evidence="5 6">TBRC 1719</strain>
    </source>
</reference>
<dbReference type="PROSITE" id="PS50949">
    <property type="entry name" value="HTH_GNTR"/>
    <property type="match status" value="1"/>
</dbReference>
<accession>A0ABS3LP68</accession>
<organism evidence="5 6">
    <name type="scientific">Acetobacter suratthaniensis</name>
    <dbReference type="NCBI Taxonomy" id="1502841"/>
    <lineage>
        <taxon>Bacteria</taxon>
        <taxon>Pseudomonadati</taxon>
        <taxon>Pseudomonadota</taxon>
        <taxon>Alphaproteobacteria</taxon>
        <taxon>Acetobacterales</taxon>
        <taxon>Acetobacteraceae</taxon>
        <taxon>Acetobacter</taxon>
    </lineage>
</organism>
<dbReference type="InterPro" id="IPR036388">
    <property type="entry name" value="WH-like_DNA-bd_sf"/>
</dbReference>
<dbReference type="Pfam" id="PF00392">
    <property type="entry name" value="GntR"/>
    <property type="match status" value="1"/>
</dbReference>
<evidence type="ECO:0000313" key="5">
    <source>
        <dbReference type="EMBL" id="MBO1329137.1"/>
    </source>
</evidence>
<dbReference type="PRINTS" id="PR00035">
    <property type="entry name" value="HTHGNTR"/>
</dbReference>
<name>A0ABS3LP68_9PROT</name>
<evidence type="ECO:0000259" key="4">
    <source>
        <dbReference type="PROSITE" id="PS50949"/>
    </source>
</evidence>
<dbReference type="InterPro" id="IPR036390">
    <property type="entry name" value="WH_DNA-bd_sf"/>
</dbReference>
<evidence type="ECO:0000256" key="3">
    <source>
        <dbReference type="ARBA" id="ARBA00023163"/>
    </source>
</evidence>
<dbReference type="PANTHER" id="PTHR43537">
    <property type="entry name" value="TRANSCRIPTIONAL REGULATOR, GNTR FAMILY"/>
    <property type="match status" value="1"/>
</dbReference>
<dbReference type="PANTHER" id="PTHR43537:SF5">
    <property type="entry name" value="UXU OPERON TRANSCRIPTIONAL REGULATOR"/>
    <property type="match status" value="1"/>
</dbReference>
<dbReference type="Gene3D" id="1.20.120.530">
    <property type="entry name" value="GntR ligand-binding domain-like"/>
    <property type="match status" value="1"/>
</dbReference>
<keyword evidence="2" id="KW-0238">DNA-binding</keyword>
<dbReference type="Proteomes" id="UP000664399">
    <property type="component" value="Unassembled WGS sequence"/>
</dbReference>